<dbReference type="Pfam" id="PF04967">
    <property type="entry name" value="HTH_10"/>
    <property type="match status" value="1"/>
</dbReference>
<keyword evidence="2" id="KW-0804">Transcription</keyword>
<protein>
    <submittedName>
        <fullName evidence="5">Helix-turn-helix domain-containing protein</fullName>
    </submittedName>
</protein>
<gene>
    <name evidence="5" type="ORF">ACFQRB_00700</name>
</gene>
<keyword evidence="1" id="KW-0805">Transcription regulation</keyword>
<proteinExistence type="predicted"/>
<dbReference type="Proteomes" id="UP001596368">
    <property type="component" value="Unassembled WGS sequence"/>
</dbReference>
<evidence type="ECO:0000256" key="2">
    <source>
        <dbReference type="ARBA" id="ARBA00023163"/>
    </source>
</evidence>
<feature type="domain" description="Bacterioopsin transcriptional activator GAF and HTH associated" evidence="4">
    <location>
        <begin position="5"/>
        <end position="135"/>
    </location>
</feature>
<dbReference type="PANTHER" id="PTHR34236:SF1">
    <property type="entry name" value="DIMETHYL SULFOXIDE REDUCTASE TRANSCRIPTIONAL ACTIVATOR"/>
    <property type="match status" value="1"/>
</dbReference>
<dbReference type="InterPro" id="IPR031803">
    <property type="entry name" value="BAT_GAF/HTH-assoc"/>
</dbReference>
<evidence type="ECO:0000313" key="6">
    <source>
        <dbReference type="Proteomes" id="UP001596368"/>
    </source>
</evidence>
<dbReference type="AlphaFoldDB" id="A0ABD5XPD7"/>
<evidence type="ECO:0000313" key="5">
    <source>
        <dbReference type="EMBL" id="MFC7135529.1"/>
    </source>
</evidence>
<keyword evidence="6" id="KW-1185">Reference proteome</keyword>
<dbReference type="PANTHER" id="PTHR34236">
    <property type="entry name" value="DIMETHYL SULFOXIDE REDUCTASE TRANSCRIPTIONAL ACTIVATOR"/>
    <property type="match status" value="1"/>
</dbReference>
<dbReference type="EMBL" id="JBHSZG010000001">
    <property type="protein sequence ID" value="MFC7135529.1"/>
    <property type="molecule type" value="Genomic_DNA"/>
</dbReference>
<organism evidence="5 6">
    <name type="scientific">Halobaculum litoreum</name>
    <dbReference type="NCBI Taxonomy" id="3031998"/>
    <lineage>
        <taxon>Archaea</taxon>
        <taxon>Methanobacteriati</taxon>
        <taxon>Methanobacteriota</taxon>
        <taxon>Stenosarchaea group</taxon>
        <taxon>Halobacteria</taxon>
        <taxon>Halobacteriales</taxon>
        <taxon>Haloferacaceae</taxon>
        <taxon>Halobaculum</taxon>
    </lineage>
</organism>
<name>A0ABD5XPD7_9EURY</name>
<feature type="domain" description="HTH bat-type" evidence="3">
    <location>
        <begin position="156"/>
        <end position="199"/>
    </location>
</feature>
<evidence type="ECO:0000256" key="1">
    <source>
        <dbReference type="ARBA" id="ARBA00023015"/>
    </source>
</evidence>
<dbReference type="InterPro" id="IPR007050">
    <property type="entry name" value="HTH_bacterioopsin"/>
</dbReference>
<evidence type="ECO:0000259" key="3">
    <source>
        <dbReference type="Pfam" id="PF04967"/>
    </source>
</evidence>
<dbReference type="Pfam" id="PF15915">
    <property type="entry name" value="BAT"/>
    <property type="match status" value="1"/>
</dbReference>
<sequence>MPVLVSFTLPSESFAFAAAVDRDPARVTLDRVVPIEDTPLPFFWVEPTRPGFDVAAREDPAIASIERLESVGDRRLYRADWTDDRCLLATIIESHAALLDARLEDGSWRFRLRFDGPGATAPFQRRCRERDIPIDVTRVVSVAEDGVPLDGDDYGLTAVQRETLATAHDAGYFKRPRDATLSDLSARLGVSEQAVSRRIGRGLDGLVGATIASE</sequence>
<accession>A0ABD5XPD7</accession>
<evidence type="ECO:0000259" key="4">
    <source>
        <dbReference type="Pfam" id="PF15915"/>
    </source>
</evidence>
<comment type="caution">
    <text evidence="5">The sequence shown here is derived from an EMBL/GenBank/DDBJ whole genome shotgun (WGS) entry which is preliminary data.</text>
</comment>
<reference evidence="5 6" key="1">
    <citation type="journal article" date="2019" name="Int. J. Syst. Evol. Microbiol.">
        <title>The Global Catalogue of Microorganisms (GCM) 10K type strain sequencing project: providing services to taxonomists for standard genome sequencing and annotation.</title>
        <authorList>
            <consortium name="The Broad Institute Genomics Platform"/>
            <consortium name="The Broad Institute Genome Sequencing Center for Infectious Disease"/>
            <person name="Wu L."/>
            <person name="Ma J."/>
        </authorList>
    </citation>
    <scope>NUCLEOTIDE SEQUENCE [LARGE SCALE GENOMIC DNA]</scope>
    <source>
        <strain evidence="5 6">DT92</strain>
    </source>
</reference>